<feature type="region of interest" description="Disordered" evidence="1">
    <location>
        <begin position="1"/>
        <end position="32"/>
    </location>
</feature>
<gene>
    <name evidence="2" type="ORF">FOZ62_024341</name>
</gene>
<feature type="compositionally biased region" description="Basic and acidic residues" evidence="1">
    <location>
        <begin position="7"/>
        <end position="16"/>
    </location>
</feature>
<dbReference type="EMBL" id="JABANM010023226">
    <property type="protein sequence ID" value="KAF4718247.1"/>
    <property type="molecule type" value="Genomic_DNA"/>
</dbReference>
<name>A0A7J6RCN5_PEROL</name>
<reference evidence="2 3" key="1">
    <citation type="submission" date="2020-04" db="EMBL/GenBank/DDBJ databases">
        <title>Perkinsus olseni comparative genomics.</title>
        <authorList>
            <person name="Bogema D.R."/>
        </authorList>
    </citation>
    <scope>NUCLEOTIDE SEQUENCE [LARGE SCALE GENOMIC DNA]</scope>
    <source>
        <strain evidence="2">ATCC PRA-205</strain>
    </source>
</reference>
<proteinExistence type="predicted"/>
<accession>A0A7J6RCN5</accession>
<comment type="caution">
    <text evidence="2">The sequence shown here is derived from an EMBL/GenBank/DDBJ whole genome shotgun (WGS) entry which is preliminary data.</text>
</comment>
<evidence type="ECO:0000313" key="2">
    <source>
        <dbReference type="EMBL" id="KAF4718247.1"/>
    </source>
</evidence>
<dbReference type="AlphaFoldDB" id="A0A7J6RCN5"/>
<evidence type="ECO:0000256" key="1">
    <source>
        <dbReference type="SAM" id="MobiDB-lite"/>
    </source>
</evidence>
<dbReference type="CDD" id="cd00167">
    <property type="entry name" value="SANT"/>
    <property type="match status" value="1"/>
</dbReference>
<feature type="compositionally biased region" description="Basic and acidic residues" evidence="1">
    <location>
        <begin position="84"/>
        <end position="100"/>
    </location>
</feature>
<dbReference type="InterPro" id="IPR001005">
    <property type="entry name" value="SANT/Myb"/>
</dbReference>
<evidence type="ECO:0000313" key="3">
    <source>
        <dbReference type="Proteomes" id="UP000574390"/>
    </source>
</evidence>
<feature type="region of interest" description="Disordered" evidence="1">
    <location>
        <begin position="84"/>
        <end position="107"/>
    </location>
</feature>
<dbReference type="Proteomes" id="UP000574390">
    <property type="component" value="Unassembled WGS sequence"/>
</dbReference>
<organism evidence="2 3">
    <name type="scientific">Perkinsus olseni</name>
    <name type="common">Perkinsus atlanticus</name>
    <dbReference type="NCBI Taxonomy" id="32597"/>
    <lineage>
        <taxon>Eukaryota</taxon>
        <taxon>Sar</taxon>
        <taxon>Alveolata</taxon>
        <taxon>Perkinsozoa</taxon>
        <taxon>Perkinsea</taxon>
        <taxon>Perkinsida</taxon>
        <taxon>Perkinsidae</taxon>
        <taxon>Perkinsus</taxon>
    </lineage>
</organism>
<sequence>MSTAGKSELRDDDDRTTSPSPPPSTVDTDQSLFEADRFRPARLFPIGLTVDDPIKAGLACKKKPRWRRRPVVQPNGLTTYHWERVPDMDDDEGQKSDVSELRTNSVSTTDLPARRARVFQGEEGLIPDVLDQRVWVKIKDEIEKRFKCTCTNSATSSKSLFTQEECQYLLEAAKVYGGHERWPVVVDRWITRCDSDLKANHCPCRERFLKSLMYIMLVHLLAIERKDGIHSISDAQHKSCSLLAAKYHKDYDDNRRQISEKQLNLDEGSRLHFRLNFRNLLRACQIPVTSKYAEFVDGVKGEHVTKSSRKKRKREADPSEIRAARSCSLFPPPVIGASLSTTNIRHPFHYHILMAQNGSLPNGTPRTGHSKHDSAATCVQSEVSTILSAMGFPQLQPQCRTPRTSRLYAVLCKKIEILAMLREIHAQRRLQVEDLHAEYTNLTQRIKLLSRAGVHLYGFSSLADPSDHSCRHRALRVMTAAFALSRRLAGSGMYRSSLSMFFCLLVFCCLFTTSWCFNCFSEYEVSWWGARGEEFNYTFSASHFQLKAINFYDTGKRPPLKEAYVLARSPRDFVLRMIDECPSAMVVAYGLLAESRLSIDPEDAAGLRWLAVFQAVYEGIPEPRRDSMLSGWPLYRAVANLNCILQSDPMTAEVVYAGCMPVETLLNGTRITTYDTCAGPWHGWSYCEAYADFLRSGKLDADFVLFLNGAFSVEYVELVIRSIQAGTFHASFAYLGDSRQLKTTKVNVCGLPTGERLAGYDGGLFLTRRDALQSVVSSGMPSCDCDSLDRVWHVLFGRPEEYPRISESLEIPMGLRLKYLDTHTRESWLDAELGPVVPSRPMPMPWEEDSDMDWGGGRIMDPLQHFPTPSDCAISYWVLQFSLSSSL</sequence>
<protein>
    <submittedName>
        <fullName evidence="2">Uncharacterized protein</fullName>
    </submittedName>
</protein>